<accession>A0A0M0K4J3</accession>
<evidence type="ECO:0000313" key="2">
    <source>
        <dbReference type="EMBL" id="KOO33791.1"/>
    </source>
</evidence>
<evidence type="ECO:0000313" key="3">
    <source>
        <dbReference type="Proteomes" id="UP000037460"/>
    </source>
</evidence>
<dbReference type="Proteomes" id="UP000037460">
    <property type="component" value="Unassembled WGS sequence"/>
</dbReference>
<comment type="caution">
    <text evidence="2">The sequence shown here is derived from an EMBL/GenBank/DDBJ whole genome shotgun (WGS) entry which is preliminary data.</text>
</comment>
<reference evidence="3" key="1">
    <citation type="journal article" date="2015" name="PLoS Genet.">
        <title>Genome Sequence and Transcriptome Analyses of Chrysochromulina tobin: Metabolic Tools for Enhanced Algal Fitness in the Prominent Order Prymnesiales (Haptophyceae).</title>
        <authorList>
            <person name="Hovde B.T."/>
            <person name="Deodato C.R."/>
            <person name="Hunsperger H.M."/>
            <person name="Ryken S.A."/>
            <person name="Yost W."/>
            <person name="Jha R.K."/>
            <person name="Patterson J."/>
            <person name="Monnat R.J. Jr."/>
            <person name="Barlow S.B."/>
            <person name="Starkenburg S.R."/>
            <person name="Cattolico R.A."/>
        </authorList>
    </citation>
    <scope>NUCLEOTIDE SEQUENCE</scope>
    <source>
        <strain evidence="3">CCMP291</strain>
    </source>
</reference>
<evidence type="ECO:0000259" key="1">
    <source>
        <dbReference type="Pfam" id="PF05050"/>
    </source>
</evidence>
<feature type="domain" description="Methyltransferase FkbM" evidence="1">
    <location>
        <begin position="123"/>
        <end position="306"/>
    </location>
</feature>
<dbReference type="InterPro" id="IPR006342">
    <property type="entry name" value="FkbM_mtfrase"/>
</dbReference>
<proteinExistence type="predicted"/>
<sequence length="327" mass="36092">MWLAYDLRGGATEFRVARRPVVAATTPCIIASSPSWSPHRRLQQADASANADSAAAMSTKHDLGGITIIGEHLLTTVHVAQVTPEGAIVVPPGTRRILFEIGCSDRDTMDEAELAKYNDSFLISFEPLLDKYARLLERGNIRYNRQQVDRATPLGHHHARGVVLPLAVSARAKPKLATFNVSRIAGCSSLLRFNEKTSWGRECFSYLRDEGARKAGASSMLEMRMVPTISMDQALSLAPAALPIELLKLDTQGMDLKLLRSASKANLARVAAIELEVVKSGCTTLYIGQETHLDVDAFLQEQGFKLQSWKWDLRCEGTGFFRRQDLI</sequence>
<dbReference type="Pfam" id="PF05050">
    <property type="entry name" value="Methyltransf_21"/>
    <property type="match status" value="1"/>
</dbReference>
<dbReference type="OrthoDB" id="206318at2759"/>
<dbReference type="AlphaFoldDB" id="A0A0M0K4J3"/>
<protein>
    <recommendedName>
        <fullName evidence="1">Methyltransferase FkbM domain-containing protein</fullName>
    </recommendedName>
</protein>
<keyword evidence="3" id="KW-1185">Reference proteome</keyword>
<name>A0A0M0K4J3_9EUKA</name>
<dbReference type="Gene3D" id="3.40.50.150">
    <property type="entry name" value="Vaccinia Virus protein VP39"/>
    <property type="match status" value="1"/>
</dbReference>
<gene>
    <name evidence="2" type="ORF">Ctob_014516</name>
</gene>
<dbReference type="InterPro" id="IPR029063">
    <property type="entry name" value="SAM-dependent_MTases_sf"/>
</dbReference>
<dbReference type="EMBL" id="JWZX01001421">
    <property type="protein sequence ID" value="KOO33791.1"/>
    <property type="molecule type" value="Genomic_DNA"/>
</dbReference>
<dbReference type="SUPFAM" id="SSF53335">
    <property type="entry name" value="S-adenosyl-L-methionine-dependent methyltransferases"/>
    <property type="match status" value="1"/>
</dbReference>
<organism evidence="2 3">
    <name type="scientific">Chrysochromulina tobinii</name>
    <dbReference type="NCBI Taxonomy" id="1460289"/>
    <lineage>
        <taxon>Eukaryota</taxon>
        <taxon>Haptista</taxon>
        <taxon>Haptophyta</taxon>
        <taxon>Prymnesiophyceae</taxon>
        <taxon>Prymnesiales</taxon>
        <taxon>Chrysochromulinaceae</taxon>
        <taxon>Chrysochromulina</taxon>
    </lineage>
</organism>